<name>A0A2G9G7E1_9LAMI</name>
<dbReference type="GO" id="GO:0005829">
    <property type="term" value="C:cytosol"/>
    <property type="evidence" value="ECO:0007669"/>
    <property type="project" value="TreeGrafter"/>
</dbReference>
<dbReference type="PANTHER" id="PTHR32054:SF3">
    <property type="entry name" value="HEAVY CHAIN, PUTATIVE, EXPRESSED-RELATED"/>
    <property type="match status" value="1"/>
</dbReference>
<dbReference type="OrthoDB" id="1933125at2759"/>
<dbReference type="Proteomes" id="UP000231279">
    <property type="component" value="Unassembled WGS sequence"/>
</dbReference>
<keyword evidence="6" id="KW-1185">Reference proteome</keyword>
<comment type="similarity">
    <text evidence="1">Belongs to the WEB family.</text>
</comment>
<dbReference type="InterPro" id="IPR008545">
    <property type="entry name" value="Web"/>
</dbReference>
<gene>
    <name evidence="5" type="ORF">CDL12_26270</name>
</gene>
<feature type="coiled-coil region" evidence="3">
    <location>
        <begin position="80"/>
        <end position="422"/>
    </location>
</feature>
<comment type="caution">
    <text evidence="5">The sequence shown here is derived from an EMBL/GenBank/DDBJ whole genome shotgun (WGS) entry which is preliminary data.</text>
</comment>
<dbReference type="STRING" id="429701.A0A2G9G7E1"/>
<keyword evidence="2 3" id="KW-0175">Coiled coil</keyword>
<evidence type="ECO:0000256" key="2">
    <source>
        <dbReference type="ARBA" id="ARBA00023054"/>
    </source>
</evidence>
<dbReference type="AlphaFoldDB" id="A0A2G9G7E1"/>
<evidence type="ECO:0000256" key="4">
    <source>
        <dbReference type="SAM" id="MobiDB-lite"/>
    </source>
</evidence>
<reference evidence="6" key="1">
    <citation type="journal article" date="2018" name="Gigascience">
        <title>Genome assembly of the Pink Ipe (Handroanthus impetiginosus, Bignoniaceae), a highly valued, ecologically keystone Neotropical timber forest tree.</title>
        <authorList>
            <person name="Silva-Junior O.B."/>
            <person name="Grattapaglia D."/>
            <person name="Novaes E."/>
            <person name="Collevatti R.G."/>
        </authorList>
    </citation>
    <scope>NUCLEOTIDE SEQUENCE [LARGE SCALE GENOMIC DNA]</scope>
    <source>
        <strain evidence="6">cv. UFG-1</strain>
    </source>
</reference>
<dbReference type="Pfam" id="PF05701">
    <property type="entry name" value="WEMBL"/>
    <property type="match status" value="1"/>
</dbReference>
<organism evidence="5 6">
    <name type="scientific">Handroanthus impetiginosus</name>
    <dbReference type="NCBI Taxonomy" id="429701"/>
    <lineage>
        <taxon>Eukaryota</taxon>
        <taxon>Viridiplantae</taxon>
        <taxon>Streptophyta</taxon>
        <taxon>Embryophyta</taxon>
        <taxon>Tracheophyta</taxon>
        <taxon>Spermatophyta</taxon>
        <taxon>Magnoliopsida</taxon>
        <taxon>eudicotyledons</taxon>
        <taxon>Gunneridae</taxon>
        <taxon>Pentapetalae</taxon>
        <taxon>asterids</taxon>
        <taxon>lamiids</taxon>
        <taxon>Lamiales</taxon>
        <taxon>Bignoniaceae</taxon>
        <taxon>Crescentiina</taxon>
        <taxon>Tabebuia alliance</taxon>
        <taxon>Handroanthus</taxon>
    </lineage>
</organism>
<evidence type="ECO:0000256" key="3">
    <source>
        <dbReference type="SAM" id="Coils"/>
    </source>
</evidence>
<feature type="compositionally biased region" description="Low complexity" evidence="4">
    <location>
        <begin position="563"/>
        <end position="573"/>
    </location>
</feature>
<feature type="region of interest" description="Disordered" evidence="4">
    <location>
        <begin position="551"/>
        <end position="573"/>
    </location>
</feature>
<dbReference type="GO" id="GO:0009904">
    <property type="term" value="P:chloroplast accumulation movement"/>
    <property type="evidence" value="ECO:0007669"/>
    <property type="project" value="TreeGrafter"/>
</dbReference>
<feature type="compositionally biased region" description="Basic and acidic residues" evidence="4">
    <location>
        <begin position="551"/>
        <end position="562"/>
    </location>
</feature>
<evidence type="ECO:0000313" key="6">
    <source>
        <dbReference type="Proteomes" id="UP000231279"/>
    </source>
</evidence>
<dbReference type="PANTHER" id="PTHR32054">
    <property type="entry name" value="HEAVY CHAIN, PUTATIVE, EXPRESSED-RELATED-RELATED"/>
    <property type="match status" value="1"/>
</dbReference>
<accession>A0A2G9G7E1</accession>
<dbReference type="EMBL" id="NKXS01006516">
    <property type="protein sequence ID" value="PIN01219.1"/>
    <property type="molecule type" value="Genomic_DNA"/>
</dbReference>
<evidence type="ECO:0008006" key="7">
    <source>
        <dbReference type="Google" id="ProtNLM"/>
    </source>
</evidence>
<dbReference type="GO" id="GO:0009903">
    <property type="term" value="P:chloroplast avoidance movement"/>
    <property type="evidence" value="ECO:0007669"/>
    <property type="project" value="TreeGrafter"/>
</dbReference>
<proteinExistence type="inferred from homology"/>
<sequence>MFGFAVKARQNGPESPKAAYYARSDMAEIDTRAPFQSVKAAVSLFGEVGSARVTPVAKKSKAEERVLEKETQHHMKLRELDYYKDQLKNAETAKAQASRELQRANRTLQELTNKLEALSESKQASIRATEAAKIRAKELEEQQSLRAQLGIEAWKLEVENERERYKVCTGELIAAKQELANLRQDFDAALEAKLVVFQKAEDAQHMAQMNQEKQSRLMKEVAELRQTLEQLKVASRQAEEEHLKLIAEKEACLLRNKSAKEEAEKEIKRLKEEYEPTETLQGKLDETVGTIKVLQEELNEIQATDLYYIKTVASELENARKKLQVVVAEEKSLTSSVDSIKLQLEEVKRERLELDKKALEAESAVEQIQADLEKKKTELEEAISKSSPEKILAEAEKARREAEGIKKNAESYKQEAEAARVATKQAGEKLEIALKEAEAAKAAEKLACDQIYNYPKSEDAELKDSGSIKKIRLSVEEFDSMKKKIEEFKNQADVKVATAMAQAENINANEKGISQKLEAILKEKEAIQSEIKNALKTAEMAEAAKRVVENELQKWRKNDQNKAGKSSNSSKAK</sequence>
<evidence type="ECO:0000256" key="1">
    <source>
        <dbReference type="ARBA" id="ARBA00005485"/>
    </source>
</evidence>
<protein>
    <recommendedName>
        <fullName evidence="7">WEB family protein</fullName>
    </recommendedName>
</protein>
<evidence type="ECO:0000313" key="5">
    <source>
        <dbReference type="EMBL" id="PIN01219.1"/>
    </source>
</evidence>